<protein>
    <submittedName>
        <fullName evidence="1">Uncharacterized protein</fullName>
    </submittedName>
</protein>
<proteinExistence type="predicted"/>
<reference evidence="1" key="1">
    <citation type="submission" date="2018-02" db="EMBL/GenBank/DDBJ databases">
        <title>Rhizophora mucronata_Transcriptome.</title>
        <authorList>
            <person name="Meera S.P."/>
            <person name="Sreeshan A."/>
            <person name="Augustine A."/>
        </authorList>
    </citation>
    <scope>NUCLEOTIDE SEQUENCE</scope>
    <source>
        <tissue evidence="1">Leaf</tissue>
    </source>
</reference>
<name>A0A2P2QV98_RHIMU</name>
<organism evidence="1">
    <name type="scientific">Rhizophora mucronata</name>
    <name type="common">Asiatic mangrove</name>
    <dbReference type="NCBI Taxonomy" id="61149"/>
    <lineage>
        <taxon>Eukaryota</taxon>
        <taxon>Viridiplantae</taxon>
        <taxon>Streptophyta</taxon>
        <taxon>Embryophyta</taxon>
        <taxon>Tracheophyta</taxon>
        <taxon>Spermatophyta</taxon>
        <taxon>Magnoliopsida</taxon>
        <taxon>eudicotyledons</taxon>
        <taxon>Gunneridae</taxon>
        <taxon>Pentapetalae</taxon>
        <taxon>rosids</taxon>
        <taxon>fabids</taxon>
        <taxon>Malpighiales</taxon>
        <taxon>Rhizophoraceae</taxon>
        <taxon>Rhizophora</taxon>
    </lineage>
</organism>
<evidence type="ECO:0000313" key="1">
    <source>
        <dbReference type="EMBL" id="MBX70804.1"/>
    </source>
</evidence>
<accession>A0A2P2QV98</accession>
<sequence>MTPKFLKEYDPIASFLLHNNIPPCPRFYPTLIIPYNHGPLPSI</sequence>
<dbReference type="AlphaFoldDB" id="A0A2P2QV98"/>
<dbReference type="EMBL" id="GGEC01090320">
    <property type="protein sequence ID" value="MBX70804.1"/>
    <property type="molecule type" value="Transcribed_RNA"/>
</dbReference>